<evidence type="ECO:0000313" key="8">
    <source>
        <dbReference type="Proteomes" id="UP000234881"/>
    </source>
</evidence>
<feature type="transmembrane region" description="Helical" evidence="5">
    <location>
        <begin position="359"/>
        <end position="378"/>
    </location>
</feature>
<evidence type="ECO:0000256" key="5">
    <source>
        <dbReference type="SAM" id="Phobius"/>
    </source>
</evidence>
<proteinExistence type="predicted"/>
<evidence type="ECO:0000256" key="4">
    <source>
        <dbReference type="ARBA" id="ARBA00023136"/>
    </source>
</evidence>
<keyword evidence="4 5" id="KW-0472">Membrane</keyword>
<organism evidence="7 8">
    <name type="scientific">Cohaesibacter celericrescens</name>
    <dbReference type="NCBI Taxonomy" id="2067669"/>
    <lineage>
        <taxon>Bacteria</taxon>
        <taxon>Pseudomonadati</taxon>
        <taxon>Pseudomonadota</taxon>
        <taxon>Alphaproteobacteria</taxon>
        <taxon>Hyphomicrobiales</taxon>
        <taxon>Cohaesibacteraceae</taxon>
    </lineage>
</organism>
<feature type="transmembrane region" description="Helical" evidence="5">
    <location>
        <begin position="138"/>
        <end position="154"/>
    </location>
</feature>
<comment type="caution">
    <text evidence="7">The sequence shown here is derived from an EMBL/GenBank/DDBJ whole genome shotgun (WGS) entry which is preliminary data.</text>
</comment>
<comment type="subcellular location">
    <subcellularLocation>
        <location evidence="1">Membrane</location>
        <topology evidence="1">Multi-pass membrane protein</topology>
    </subcellularLocation>
</comment>
<feature type="transmembrane region" description="Helical" evidence="5">
    <location>
        <begin position="184"/>
        <end position="200"/>
    </location>
</feature>
<dbReference type="Proteomes" id="UP000234881">
    <property type="component" value="Unassembled WGS sequence"/>
</dbReference>
<evidence type="ECO:0000259" key="6">
    <source>
        <dbReference type="Pfam" id="PF04932"/>
    </source>
</evidence>
<gene>
    <name evidence="7" type="ORF">C0081_10580</name>
</gene>
<evidence type="ECO:0000256" key="3">
    <source>
        <dbReference type="ARBA" id="ARBA00022989"/>
    </source>
</evidence>
<sequence length="393" mass="43895">MLLIAVFTVLGNAASDIWLVGTIVIFIAHSAATHQWQWLQTRWFQLAIVFWIWLVITSLLSQWPESSIKVSLPWIRFPLFAIALPILLGLQFRMRHILLASLVTCLLVLAIVLVFEKINNPGVERLYGVWSQDQSPKAGWLVAGFGLPVAYWALSKMLESATAALWALPLVAILVFSATLTGEIYITLSFLLGIALFLVACRMSVKLSAWAFLLGLLVLLLIIWFAPETAQRFQHSLTTRLPWMPSSDYYTPWMRGLAAAELNPFLGIGAKNHMFYCEETAELLSIGGGVCFPHPHQLYIQIAAETGGVGLFLFLLMVAALIYEIVKGAHWRTLPLPTKAALCLVITVLWPISTYSHAFGQHRNFFTWFAIAWALSFVSKKNTSRGNSNHPTA</sequence>
<dbReference type="InterPro" id="IPR007016">
    <property type="entry name" value="O-antigen_ligase-rel_domated"/>
</dbReference>
<dbReference type="Pfam" id="PF04932">
    <property type="entry name" value="Wzy_C"/>
    <property type="match status" value="1"/>
</dbReference>
<feature type="transmembrane region" description="Helical" evidence="5">
    <location>
        <begin position="6"/>
        <end position="31"/>
    </location>
</feature>
<dbReference type="EMBL" id="PKUQ01000017">
    <property type="protein sequence ID" value="PLW77262.1"/>
    <property type="molecule type" value="Genomic_DNA"/>
</dbReference>
<reference evidence="7 8" key="1">
    <citation type="submission" date="2018-01" db="EMBL/GenBank/DDBJ databases">
        <title>The draft genome sequence of Cohaesibacter sp. H1304.</title>
        <authorList>
            <person name="Wang N.-N."/>
            <person name="Du Z.-J."/>
        </authorList>
    </citation>
    <scope>NUCLEOTIDE SEQUENCE [LARGE SCALE GENOMIC DNA]</scope>
    <source>
        <strain evidence="7 8">H1304</strain>
    </source>
</reference>
<keyword evidence="3 5" id="KW-1133">Transmembrane helix</keyword>
<feature type="domain" description="O-antigen ligase-related" evidence="6">
    <location>
        <begin position="188"/>
        <end position="315"/>
    </location>
</feature>
<evidence type="ECO:0000313" key="7">
    <source>
        <dbReference type="EMBL" id="PLW77262.1"/>
    </source>
</evidence>
<feature type="transmembrane region" description="Helical" evidence="5">
    <location>
        <begin position="334"/>
        <end position="353"/>
    </location>
</feature>
<dbReference type="AlphaFoldDB" id="A0A2N5XRX0"/>
<feature type="transmembrane region" description="Helical" evidence="5">
    <location>
        <begin position="73"/>
        <end position="90"/>
    </location>
</feature>
<feature type="transmembrane region" description="Helical" evidence="5">
    <location>
        <begin position="207"/>
        <end position="226"/>
    </location>
</feature>
<name>A0A2N5XRX0_9HYPH</name>
<accession>A0A2N5XRX0</accession>
<dbReference type="GO" id="GO:0016020">
    <property type="term" value="C:membrane"/>
    <property type="evidence" value="ECO:0007669"/>
    <property type="project" value="UniProtKB-SubCell"/>
</dbReference>
<keyword evidence="2 5" id="KW-0812">Transmembrane</keyword>
<feature type="transmembrane region" description="Helical" evidence="5">
    <location>
        <begin position="161"/>
        <end position="178"/>
    </location>
</feature>
<evidence type="ECO:0000256" key="1">
    <source>
        <dbReference type="ARBA" id="ARBA00004141"/>
    </source>
</evidence>
<keyword evidence="8" id="KW-1185">Reference proteome</keyword>
<feature type="transmembrane region" description="Helical" evidence="5">
    <location>
        <begin position="298"/>
        <end position="322"/>
    </location>
</feature>
<feature type="transmembrane region" description="Helical" evidence="5">
    <location>
        <begin position="97"/>
        <end position="118"/>
    </location>
</feature>
<feature type="transmembrane region" description="Helical" evidence="5">
    <location>
        <begin position="43"/>
        <end position="61"/>
    </location>
</feature>
<dbReference type="InterPro" id="IPR051533">
    <property type="entry name" value="WaaL-like"/>
</dbReference>
<dbReference type="PANTHER" id="PTHR37422:SF13">
    <property type="entry name" value="LIPOPOLYSACCHARIDE BIOSYNTHESIS PROTEIN PA4999-RELATED"/>
    <property type="match status" value="1"/>
</dbReference>
<evidence type="ECO:0000256" key="2">
    <source>
        <dbReference type="ARBA" id="ARBA00022692"/>
    </source>
</evidence>
<dbReference type="PANTHER" id="PTHR37422">
    <property type="entry name" value="TEICHURONIC ACID BIOSYNTHESIS PROTEIN TUAE"/>
    <property type="match status" value="1"/>
</dbReference>
<protein>
    <recommendedName>
        <fullName evidence="6">O-antigen ligase-related domain-containing protein</fullName>
    </recommendedName>
</protein>